<dbReference type="InterPro" id="IPR053044">
    <property type="entry name" value="Metallo-hydrolase/TatD-type"/>
</dbReference>
<dbReference type="Gene3D" id="3.20.20.140">
    <property type="entry name" value="Metal-dependent hydrolases"/>
    <property type="match status" value="1"/>
</dbReference>
<evidence type="ECO:0000256" key="2">
    <source>
        <dbReference type="PIRSR" id="PIRSR005902-1"/>
    </source>
</evidence>
<evidence type="ECO:0000313" key="4">
    <source>
        <dbReference type="Proteomes" id="UP000092321"/>
    </source>
</evidence>
<dbReference type="Proteomes" id="UP000092321">
    <property type="component" value="Unassembled WGS sequence"/>
</dbReference>
<evidence type="ECO:0000256" key="1">
    <source>
        <dbReference type="ARBA" id="ARBA00022801"/>
    </source>
</evidence>
<dbReference type="InterPro" id="IPR032466">
    <property type="entry name" value="Metal_Hydrolase"/>
</dbReference>
<dbReference type="GO" id="GO:0046872">
    <property type="term" value="F:metal ion binding"/>
    <property type="evidence" value="ECO:0007669"/>
    <property type="project" value="UniProtKB-KW"/>
</dbReference>
<keyword evidence="4" id="KW-1185">Reference proteome</keyword>
<dbReference type="PROSITE" id="PS01091">
    <property type="entry name" value="TATD_3"/>
    <property type="match status" value="1"/>
</dbReference>
<dbReference type="PANTHER" id="PTHR47345:SF1">
    <property type="entry name" value="CUT9-INTERACTING PROTEIN SCN1"/>
    <property type="match status" value="1"/>
</dbReference>
<dbReference type="InterPro" id="IPR001130">
    <property type="entry name" value="TatD-like"/>
</dbReference>
<keyword evidence="2" id="KW-0479">Metal-binding</keyword>
<organism evidence="3 4">
    <name type="scientific">Hanseniaspora valbyensis NRRL Y-1626</name>
    <dbReference type="NCBI Taxonomy" id="766949"/>
    <lineage>
        <taxon>Eukaryota</taxon>
        <taxon>Fungi</taxon>
        <taxon>Dikarya</taxon>
        <taxon>Ascomycota</taxon>
        <taxon>Saccharomycotina</taxon>
        <taxon>Saccharomycetes</taxon>
        <taxon>Saccharomycodales</taxon>
        <taxon>Saccharomycodaceae</taxon>
        <taxon>Hanseniaspora</taxon>
    </lineage>
</organism>
<feature type="binding site" evidence="2">
    <location>
        <position position="16"/>
    </location>
    <ligand>
        <name>a divalent metal cation</name>
        <dbReference type="ChEBI" id="CHEBI:60240"/>
        <label>1</label>
    </ligand>
</feature>
<feature type="binding site" evidence="2">
    <location>
        <position position="151"/>
    </location>
    <ligand>
        <name>a divalent metal cation</name>
        <dbReference type="ChEBI" id="CHEBI:60240"/>
        <label>1</label>
    </ligand>
</feature>
<feature type="binding site" evidence="2">
    <location>
        <position position="18"/>
    </location>
    <ligand>
        <name>a divalent metal cation</name>
        <dbReference type="ChEBI" id="CHEBI:60240"/>
        <label>1</label>
    </ligand>
</feature>
<protein>
    <submittedName>
        <fullName evidence="3">Metallo-dependent hydrolase</fullName>
    </submittedName>
</protein>
<comment type="caution">
    <text evidence="3">The sequence shown here is derived from an EMBL/GenBank/DDBJ whole genome shotgun (WGS) entry which is preliminary data.</text>
</comment>
<dbReference type="EMBL" id="LXPE01000079">
    <property type="protein sequence ID" value="OBA25528.1"/>
    <property type="molecule type" value="Genomic_DNA"/>
</dbReference>
<dbReference type="Pfam" id="PF01026">
    <property type="entry name" value="TatD_DNase"/>
    <property type="match status" value="1"/>
</dbReference>
<gene>
    <name evidence="3" type="ORF">HANVADRAFT_53875</name>
</gene>
<dbReference type="InterPro" id="IPR018228">
    <property type="entry name" value="DNase_TatD-rel_CS"/>
</dbReference>
<keyword evidence="1 3" id="KW-0378">Hydrolase</keyword>
<dbReference type="PANTHER" id="PTHR47345">
    <property type="entry name" value="CUT9-INTERACTING PROTEIN SCN1"/>
    <property type="match status" value="1"/>
</dbReference>
<sequence length="330" mass="38609">MKKILDDNELLLIDAHCHLSAQPDELKENENIMPILKKFSKNKTNLILNVMTTTHKDHEILKNNNVFSNKHHSNIKFGVGIHPWYCYRYSLNSNMTKLNHYQNILRIDSYTEEQNTFNELIAKNIEKFPSVINLETYYNDAVISCYDFIGEVGLDFSANLLEISDILNIRNVKVSPKHQTDILKFFIEKAIYHNFVLSMHSVNARLDTYTILKEYDEAMSKCLKIVFHSYTGTIEQFEQQYLKLKHTKTFMSLSGYINLKKPLTKKMTKLIQKIDTTKILLETDVPINTDRGFDFRSDLAKSLKIIAELKNIDYVMLNKQINENYNNIFS</sequence>
<name>A0A1B7T9Y5_9ASCO</name>
<dbReference type="SUPFAM" id="SSF51556">
    <property type="entry name" value="Metallo-dependent hydrolases"/>
    <property type="match status" value="1"/>
</dbReference>
<dbReference type="AlphaFoldDB" id="A0A1B7T9Y5"/>
<evidence type="ECO:0000313" key="3">
    <source>
        <dbReference type="EMBL" id="OBA25528.1"/>
    </source>
</evidence>
<feature type="binding site" evidence="2">
    <location>
        <position position="228"/>
    </location>
    <ligand>
        <name>a divalent metal cation</name>
        <dbReference type="ChEBI" id="CHEBI:60240"/>
        <label>2</label>
    </ligand>
</feature>
<dbReference type="PIRSF" id="PIRSF005902">
    <property type="entry name" value="DNase_TatD"/>
    <property type="match status" value="1"/>
</dbReference>
<dbReference type="OrthoDB" id="413993at2759"/>
<reference evidence="4" key="1">
    <citation type="journal article" date="2016" name="Proc. Natl. Acad. Sci. U.S.A.">
        <title>Comparative genomics of biotechnologically important yeasts.</title>
        <authorList>
            <person name="Riley R."/>
            <person name="Haridas S."/>
            <person name="Wolfe K.H."/>
            <person name="Lopes M.R."/>
            <person name="Hittinger C.T."/>
            <person name="Goeker M."/>
            <person name="Salamov A.A."/>
            <person name="Wisecaver J.H."/>
            <person name="Long T.M."/>
            <person name="Calvey C.H."/>
            <person name="Aerts A.L."/>
            <person name="Barry K.W."/>
            <person name="Choi C."/>
            <person name="Clum A."/>
            <person name="Coughlan A.Y."/>
            <person name="Deshpande S."/>
            <person name="Douglass A.P."/>
            <person name="Hanson S.J."/>
            <person name="Klenk H.-P."/>
            <person name="LaButti K.M."/>
            <person name="Lapidus A."/>
            <person name="Lindquist E.A."/>
            <person name="Lipzen A.M."/>
            <person name="Meier-Kolthoff J.P."/>
            <person name="Ohm R.A."/>
            <person name="Otillar R.P."/>
            <person name="Pangilinan J.L."/>
            <person name="Peng Y."/>
            <person name="Rokas A."/>
            <person name="Rosa C.A."/>
            <person name="Scheuner C."/>
            <person name="Sibirny A.A."/>
            <person name="Slot J.C."/>
            <person name="Stielow J.B."/>
            <person name="Sun H."/>
            <person name="Kurtzman C.P."/>
            <person name="Blackwell M."/>
            <person name="Grigoriev I.V."/>
            <person name="Jeffries T.W."/>
        </authorList>
    </citation>
    <scope>NUCLEOTIDE SEQUENCE [LARGE SCALE GENOMIC DNA]</scope>
    <source>
        <strain evidence="4">NRRL Y-1626</strain>
    </source>
</reference>
<feature type="binding site" evidence="2">
    <location>
        <position position="200"/>
    </location>
    <ligand>
        <name>a divalent metal cation</name>
        <dbReference type="ChEBI" id="CHEBI:60240"/>
        <label>2</label>
    </ligand>
</feature>
<feature type="binding site" evidence="2">
    <location>
        <position position="284"/>
    </location>
    <ligand>
        <name>a divalent metal cation</name>
        <dbReference type="ChEBI" id="CHEBI:60240"/>
        <label>1</label>
    </ligand>
</feature>
<dbReference type="GO" id="GO:0016788">
    <property type="term" value="F:hydrolase activity, acting on ester bonds"/>
    <property type="evidence" value="ECO:0007669"/>
    <property type="project" value="InterPro"/>
</dbReference>
<accession>A0A1B7T9Y5</accession>
<proteinExistence type="predicted"/>